<feature type="domain" description="Dihydroorotate dehydrogenase catalytic" evidence="10">
    <location>
        <begin position="1"/>
        <end position="263"/>
    </location>
</feature>
<keyword evidence="7 9" id="KW-0665">Pyrimidine biosynthesis</keyword>
<dbReference type="PIRSF" id="PIRSF000164">
    <property type="entry name" value="DHO_oxidase"/>
    <property type="match status" value="1"/>
</dbReference>
<feature type="binding site" evidence="9">
    <location>
        <begin position="241"/>
        <end position="242"/>
    </location>
    <ligand>
        <name>FMN</name>
        <dbReference type="ChEBI" id="CHEBI:58210"/>
    </ligand>
</feature>
<dbReference type="EC" id="1.3.-.-" evidence="9"/>
<dbReference type="GO" id="GO:0005737">
    <property type="term" value="C:cytoplasm"/>
    <property type="evidence" value="ECO:0007669"/>
    <property type="project" value="UniProtKB-SubCell"/>
</dbReference>
<dbReference type="InterPro" id="IPR012135">
    <property type="entry name" value="Dihydroorotate_DH_1_2"/>
</dbReference>
<feature type="binding site" evidence="9">
    <location>
        <position position="108"/>
    </location>
    <ligand>
        <name>FMN</name>
        <dbReference type="ChEBI" id="CHEBI:58210"/>
    </ligand>
</feature>
<feature type="binding site" evidence="9">
    <location>
        <position position="167"/>
    </location>
    <ligand>
        <name>FMN</name>
        <dbReference type="ChEBI" id="CHEBI:58210"/>
    </ligand>
</feature>
<dbReference type="GO" id="GO:0044205">
    <property type="term" value="P:'de novo' UMP biosynthetic process"/>
    <property type="evidence" value="ECO:0007669"/>
    <property type="project" value="UniProtKB-UniRule"/>
</dbReference>
<accession>A0A7J3Y0E3</accession>
<evidence type="ECO:0000256" key="4">
    <source>
        <dbReference type="ARBA" id="ARBA00022490"/>
    </source>
</evidence>
<comment type="similarity">
    <text evidence="3 9">Belongs to the dihydroorotate dehydrogenase family. Type 1 subfamily.</text>
</comment>
<dbReference type="Gene3D" id="3.20.20.70">
    <property type="entry name" value="Aldolase class I"/>
    <property type="match status" value="1"/>
</dbReference>
<evidence type="ECO:0000256" key="7">
    <source>
        <dbReference type="ARBA" id="ARBA00022975"/>
    </source>
</evidence>
<comment type="cofactor">
    <cofactor evidence="9">
        <name>FMN</name>
        <dbReference type="ChEBI" id="CHEBI:58210"/>
    </cofactor>
    <text evidence="9">Binds 1 FMN per subunit.</text>
</comment>
<dbReference type="InterPro" id="IPR049622">
    <property type="entry name" value="Dihydroorotate_DH_I"/>
</dbReference>
<dbReference type="PROSITE" id="PS00912">
    <property type="entry name" value="DHODEHASE_2"/>
    <property type="match status" value="1"/>
</dbReference>
<feature type="binding site" evidence="9">
    <location>
        <begin position="219"/>
        <end position="220"/>
    </location>
    <ligand>
        <name>FMN</name>
        <dbReference type="ChEBI" id="CHEBI:58210"/>
    </ligand>
</feature>
<dbReference type="InterPro" id="IPR005720">
    <property type="entry name" value="Dihydroorotate_DH_cat"/>
</dbReference>
<evidence type="ECO:0000256" key="3">
    <source>
        <dbReference type="ARBA" id="ARBA00008008"/>
    </source>
</evidence>
<dbReference type="InterPro" id="IPR024920">
    <property type="entry name" value="Dihydroorotate_DH_1"/>
</dbReference>
<dbReference type="SUPFAM" id="SSF51395">
    <property type="entry name" value="FMN-linked oxidoreductases"/>
    <property type="match status" value="1"/>
</dbReference>
<dbReference type="InterPro" id="IPR050074">
    <property type="entry name" value="DHO_dehydrogenase"/>
</dbReference>
<dbReference type="AlphaFoldDB" id="A0A7J3Y0E3"/>
<dbReference type="GO" id="GO:0006207">
    <property type="term" value="P:'de novo' pyrimidine nucleobase biosynthetic process"/>
    <property type="evidence" value="ECO:0007669"/>
    <property type="project" value="InterPro"/>
</dbReference>
<gene>
    <name evidence="9" type="primary">pyrD</name>
    <name evidence="11" type="ORF">ENM60_06515</name>
</gene>
<feature type="binding site" evidence="9">
    <location>
        <position position="28"/>
    </location>
    <ligand>
        <name>substrate</name>
    </ligand>
</feature>
<reference evidence="11" key="1">
    <citation type="journal article" date="2020" name="mSystems">
        <title>Genome- and Community-Level Interaction Insights into Carbon Utilization and Element Cycling Functions of Hydrothermarchaeota in Hydrothermal Sediment.</title>
        <authorList>
            <person name="Zhou Z."/>
            <person name="Liu Y."/>
            <person name="Xu W."/>
            <person name="Pan J."/>
            <person name="Luo Z.H."/>
            <person name="Li M."/>
        </authorList>
    </citation>
    <scope>NUCLEOTIDE SEQUENCE [LARGE SCALE GENOMIC DNA]</scope>
    <source>
        <strain evidence="11">SpSt-110</strain>
    </source>
</reference>
<feature type="binding site" evidence="9">
    <location>
        <begin position="28"/>
        <end position="29"/>
    </location>
    <ligand>
        <name>FMN</name>
        <dbReference type="ChEBI" id="CHEBI:58210"/>
    </ligand>
</feature>
<dbReference type="EMBL" id="DRYK01000084">
    <property type="protein sequence ID" value="HHP68412.1"/>
    <property type="molecule type" value="Genomic_DNA"/>
</dbReference>
<dbReference type="HAMAP" id="MF_00224">
    <property type="entry name" value="DHO_dh_type1"/>
    <property type="match status" value="1"/>
</dbReference>
<comment type="catalytic activity">
    <reaction evidence="9">
        <text>(S)-dihydroorotate + A = orotate + AH2</text>
        <dbReference type="Rhea" id="RHEA:18073"/>
        <dbReference type="ChEBI" id="CHEBI:13193"/>
        <dbReference type="ChEBI" id="CHEBI:17499"/>
        <dbReference type="ChEBI" id="CHEBI:30839"/>
        <dbReference type="ChEBI" id="CHEBI:30864"/>
    </reaction>
</comment>
<evidence type="ECO:0000256" key="9">
    <source>
        <dbReference type="HAMAP-Rule" id="MF_00224"/>
    </source>
</evidence>
<evidence type="ECO:0000259" key="10">
    <source>
        <dbReference type="Pfam" id="PF01180"/>
    </source>
</evidence>
<dbReference type="GO" id="GO:0004152">
    <property type="term" value="F:dihydroorotate dehydrogenase activity"/>
    <property type="evidence" value="ECO:0007669"/>
    <property type="project" value="UniProtKB-UniRule"/>
</dbReference>
<protein>
    <recommendedName>
        <fullName evidence="9">Dihydroorotate dehydrogenase</fullName>
        <shortName evidence="9">DHOD</shortName>
        <shortName evidence="9">DHODase</shortName>
        <shortName evidence="9">DHOdehase</shortName>
        <ecNumber evidence="9">1.3.-.-</ecNumber>
    </recommendedName>
</protein>
<feature type="active site" description="Nucleophile" evidence="9">
    <location>
        <position position="111"/>
    </location>
</feature>
<comment type="caution">
    <text evidence="11">The sequence shown here is derived from an EMBL/GenBank/DDBJ whole genome shotgun (WGS) entry which is preliminary data.</text>
</comment>
<comment type="pathway">
    <text evidence="2 9">Pyrimidine metabolism; UMP biosynthesis via de novo pathway.</text>
</comment>
<evidence type="ECO:0000313" key="11">
    <source>
        <dbReference type="EMBL" id="HHP68412.1"/>
    </source>
</evidence>
<name>A0A7J3Y0E3_9CREN</name>
<feature type="binding site" evidence="9">
    <location>
        <begin position="168"/>
        <end position="169"/>
    </location>
    <ligand>
        <name>substrate</name>
    </ligand>
</feature>
<keyword evidence="5 9" id="KW-0285">Flavoprotein</keyword>
<keyword evidence="4 9" id="KW-0963">Cytoplasm</keyword>
<dbReference type="PANTHER" id="PTHR48109">
    <property type="entry name" value="DIHYDROOROTATE DEHYDROGENASE (QUINONE), MITOCHONDRIAL-RELATED"/>
    <property type="match status" value="1"/>
</dbReference>
<evidence type="ECO:0000256" key="8">
    <source>
        <dbReference type="ARBA" id="ARBA00023002"/>
    </source>
</evidence>
<keyword evidence="8 9" id="KW-0560">Oxidoreductase</keyword>
<dbReference type="NCBIfam" id="TIGR01037">
    <property type="entry name" value="pyrD_sub1_fam"/>
    <property type="match status" value="1"/>
</dbReference>
<comment type="subcellular location">
    <subcellularLocation>
        <location evidence="1 9">Cytoplasm</location>
    </subcellularLocation>
</comment>
<feature type="binding site" evidence="9">
    <location>
        <begin position="52"/>
        <end position="56"/>
    </location>
    <ligand>
        <name>substrate</name>
    </ligand>
</feature>
<dbReference type="UniPathway" id="UPA00070"/>
<dbReference type="PANTHER" id="PTHR48109:SF1">
    <property type="entry name" value="DIHYDROOROTATE DEHYDROGENASE (FUMARATE)"/>
    <property type="match status" value="1"/>
</dbReference>
<evidence type="ECO:0000256" key="2">
    <source>
        <dbReference type="ARBA" id="ARBA00004725"/>
    </source>
</evidence>
<dbReference type="InterPro" id="IPR013785">
    <property type="entry name" value="Aldolase_TIM"/>
</dbReference>
<feature type="binding site" evidence="9">
    <location>
        <position position="4"/>
    </location>
    <ligand>
        <name>FMN</name>
        <dbReference type="ChEBI" id="CHEBI:58210"/>
    </ligand>
</feature>
<dbReference type="NCBIfam" id="NF005574">
    <property type="entry name" value="PRK07259.1"/>
    <property type="match status" value="1"/>
</dbReference>
<evidence type="ECO:0000256" key="6">
    <source>
        <dbReference type="ARBA" id="ARBA00022643"/>
    </source>
</evidence>
<comment type="function">
    <text evidence="9">Catalyzes the conversion of dihydroorotate to orotate.</text>
</comment>
<sequence length="280" mass="29182">MNASGVLAVDEQGALRLVEAGVSAVVTKSLTLTPREGYAPPIVVPLEYGLLNAVGLANPGVGYLARITRAVKEWSIPVVASIAGGSPGEFARLAEEALEAGVDAVELNLSCPNVRDLGVFNKAVHESVKAVKSISGKPVWAKLSYSLSIEETAGRALDAGADAVVLINTLPAMKIDIYARKPILTNKSGGLSGPAIHPLAVYAVYKVYREYSCDIVGVGGVVDWESAVELIMAGAKGVQIATGFYMKGPGIVGEVVEGLRKFMEAEGYKSIDEIVGLAVS</sequence>
<dbReference type="Pfam" id="PF01180">
    <property type="entry name" value="DHO_dh"/>
    <property type="match status" value="1"/>
</dbReference>
<evidence type="ECO:0000256" key="1">
    <source>
        <dbReference type="ARBA" id="ARBA00004496"/>
    </source>
</evidence>
<proteinExistence type="inferred from homology"/>
<dbReference type="InterPro" id="IPR001295">
    <property type="entry name" value="Dihydroorotate_DH_CS"/>
</dbReference>
<organism evidence="11">
    <name type="scientific">Thermogladius calderae</name>
    <dbReference type="NCBI Taxonomy" id="1200300"/>
    <lineage>
        <taxon>Archaea</taxon>
        <taxon>Thermoproteota</taxon>
        <taxon>Thermoprotei</taxon>
        <taxon>Desulfurococcales</taxon>
        <taxon>Desulfurococcaceae</taxon>
        <taxon>Thermogladius</taxon>
    </lineage>
</organism>
<feature type="binding site" evidence="9">
    <location>
        <position position="142"/>
    </location>
    <ligand>
        <name>FMN</name>
        <dbReference type="ChEBI" id="CHEBI:58210"/>
    </ligand>
</feature>
<keyword evidence="6 9" id="KW-0288">FMN</keyword>
<feature type="binding site" evidence="9">
    <location>
        <position position="108"/>
    </location>
    <ligand>
        <name>substrate</name>
    </ligand>
</feature>
<comment type="caution">
    <text evidence="9">Lacks conserved residue(s) required for the propagation of feature annotation.</text>
</comment>
<evidence type="ECO:0000256" key="5">
    <source>
        <dbReference type="ARBA" id="ARBA00022630"/>
    </source>
</evidence>
<feature type="binding site" evidence="9">
    <location>
        <position position="193"/>
    </location>
    <ligand>
        <name>FMN</name>
        <dbReference type="ChEBI" id="CHEBI:58210"/>
    </ligand>
</feature>